<protein>
    <submittedName>
        <fullName evidence="3">PEP-CTERM sorting domain-containing protein</fullName>
    </submittedName>
</protein>
<dbReference type="OrthoDB" id="8749675at2"/>
<proteinExistence type="predicted"/>
<dbReference type="RefSeq" id="WP_130185890.1">
    <property type="nucleotide sequence ID" value="NZ_CP035913.1"/>
</dbReference>
<accession>A0A4P6KV83</accession>
<dbReference type="NCBIfam" id="TIGR02595">
    <property type="entry name" value="PEP_CTERM"/>
    <property type="match status" value="1"/>
</dbReference>
<feature type="chain" id="PRO_5020444327" evidence="1">
    <location>
        <begin position="19"/>
        <end position="187"/>
    </location>
</feature>
<dbReference type="Pfam" id="PF07589">
    <property type="entry name" value="PEP-CTERM"/>
    <property type="match status" value="1"/>
</dbReference>
<dbReference type="Proteomes" id="UP000290637">
    <property type="component" value="Chromosome"/>
</dbReference>
<keyword evidence="4" id="KW-1185">Reference proteome</keyword>
<evidence type="ECO:0000313" key="4">
    <source>
        <dbReference type="Proteomes" id="UP000290637"/>
    </source>
</evidence>
<reference evidence="3 4" key="1">
    <citation type="submission" date="2019-02" db="EMBL/GenBank/DDBJ databases">
        <title>Draft Genome Sequences of Six Type Strains of the Genus Massilia.</title>
        <authorList>
            <person name="Miess H."/>
            <person name="Frediansyhah A."/>
            <person name="Gross H."/>
        </authorList>
    </citation>
    <scope>NUCLEOTIDE SEQUENCE [LARGE SCALE GENOMIC DNA]</scope>
    <source>
        <strain evidence="3 4">DSM 17473</strain>
    </source>
</reference>
<gene>
    <name evidence="3" type="ORF">EWM63_07040</name>
</gene>
<keyword evidence="1" id="KW-0732">Signal</keyword>
<feature type="signal peptide" evidence="1">
    <location>
        <begin position="1"/>
        <end position="18"/>
    </location>
</feature>
<name>A0A4P6KV83_9BURK</name>
<organism evidence="3 4">
    <name type="scientific">Pseudoduganella lutea</name>
    <dbReference type="NCBI Taxonomy" id="321985"/>
    <lineage>
        <taxon>Bacteria</taxon>
        <taxon>Pseudomonadati</taxon>
        <taxon>Pseudomonadota</taxon>
        <taxon>Betaproteobacteria</taxon>
        <taxon>Burkholderiales</taxon>
        <taxon>Oxalobacteraceae</taxon>
        <taxon>Telluria group</taxon>
        <taxon>Pseudoduganella</taxon>
    </lineage>
</organism>
<evidence type="ECO:0000256" key="1">
    <source>
        <dbReference type="SAM" id="SignalP"/>
    </source>
</evidence>
<sequence length="187" mass="20186">MKKALLALLLTAMASVHAAPISVTFTYEGANYQFRDYPVEWMPSAKLVASFTGEDVNGDNVITADELTSLYAEGVDYLASDSPTRDYHLSFSYRNVDDYSIAVGFTAYYDPNDGQSGWAGGRDASWSPTEQTWGWGNDGGGSERWTSTNETVASVVSSVPEPTTIAMLGIGLSVIGLSRRRSKGSAR</sequence>
<dbReference type="InterPro" id="IPR018247">
    <property type="entry name" value="EF_Hand_1_Ca_BS"/>
</dbReference>
<dbReference type="PROSITE" id="PS00018">
    <property type="entry name" value="EF_HAND_1"/>
    <property type="match status" value="1"/>
</dbReference>
<evidence type="ECO:0000313" key="3">
    <source>
        <dbReference type="EMBL" id="QBE62756.1"/>
    </source>
</evidence>
<dbReference type="KEGG" id="plue:EWM63_07040"/>
<dbReference type="EMBL" id="CP035913">
    <property type="protein sequence ID" value="QBE62756.1"/>
    <property type="molecule type" value="Genomic_DNA"/>
</dbReference>
<evidence type="ECO:0000259" key="2">
    <source>
        <dbReference type="Pfam" id="PF07589"/>
    </source>
</evidence>
<dbReference type="InterPro" id="IPR013424">
    <property type="entry name" value="Ice-binding_C"/>
</dbReference>
<feature type="domain" description="Ice-binding protein C-terminal" evidence="2">
    <location>
        <begin position="158"/>
        <end position="181"/>
    </location>
</feature>
<dbReference type="AlphaFoldDB" id="A0A4P6KV83"/>